<gene>
    <name evidence="2" type="ORF">FC774_01735</name>
    <name evidence="3" type="ORF">FDB51_08335</name>
</gene>
<keyword evidence="1" id="KW-1133">Transmembrane helix</keyword>
<evidence type="ECO:0000313" key="2">
    <source>
        <dbReference type="EMBL" id="NFF86632.1"/>
    </source>
</evidence>
<evidence type="ECO:0000256" key="1">
    <source>
        <dbReference type="SAM" id="Phobius"/>
    </source>
</evidence>
<dbReference type="AlphaFoldDB" id="A0A0M1LU70"/>
<dbReference type="EMBL" id="SWOV01000003">
    <property type="protein sequence ID" value="NFF86632.1"/>
    <property type="molecule type" value="Genomic_DNA"/>
</dbReference>
<evidence type="ECO:0000313" key="3">
    <source>
        <dbReference type="EMBL" id="NFN35137.1"/>
    </source>
</evidence>
<keyword evidence="1" id="KW-0472">Membrane</keyword>
<dbReference type="RefSeq" id="WP_012451674.1">
    <property type="nucleotide sequence ID" value="NZ_CP010520.1"/>
</dbReference>
<organism evidence="2 5">
    <name type="scientific">Clostridium botulinum</name>
    <dbReference type="NCBI Taxonomy" id="1491"/>
    <lineage>
        <taxon>Bacteria</taxon>
        <taxon>Bacillati</taxon>
        <taxon>Bacillota</taxon>
        <taxon>Clostridia</taxon>
        <taxon>Eubacteriales</taxon>
        <taxon>Clostridiaceae</taxon>
        <taxon>Clostridium</taxon>
    </lineage>
</organism>
<dbReference type="OrthoDB" id="9944971at2"/>
<evidence type="ECO:0000313" key="4">
    <source>
        <dbReference type="Proteomes" id="UP000473681"/>
    </source>
</evidence>
<proteinExistence type="predicted"/>
<accession>A0A0M1LU70</accession>
<comment type="caution">
    <text evidence="2">The sequence shown here is derived from an EMBL/GenBank/DDBJ whole genome shotgun (WGS) entry which is preliminary data.</text>
</comment>
<reference evidence="4 5" key="1">
    <citation type="submission" date="2019-04" db="EMBL/GenBank/DDBJ databases">
        <title>Genome sequencing of Clostridium botulinum Groups I-IV and Clostridium butyricum.</title>
        <authorList>
            <person name="Brunt J."/>
            <person name="Van Vliet A.H.M."/>
            <person name="Stringer S.C."/>
            <person name="Carter A.T."/>
            <person name="Peck M.W."/>
        </authorList>
    </citation>
    <scope>NUCLEOTIDE SEQUENCE [LARGE SCALE GENOMIC DNA]</scope>
    <source>
        <strain evidence="2 5">1605</strain>
        <strain evidence="3 4">CB-K-33E</strain>
    </source>
</reference>
<dbReference type="EMBL" id="SWVK01000009">
    <property type="protein sequence ID" value="NFN35137.1"/>
    <property type="molecule type" value="Genomic_DNA"/>
</dbReference>
<protein>
    <submittedName>
        <fullName evidence="2">Uncharacterized protein</fullName>
    </submittedName>
</protein>
<sequence length="154" mass="18468">MRGKHAIGNRPFGNIHLDYIRYKESDKDIRQMYERVKNDYLKNENLDIDLEKAYLNERFISYKGDIGKYYLNVFIISLTAFLGGIFTQYFNRSFMTLAILIAFIIIVVKFFSNIHTKIMFNKEKYEHKYYIICIEALKEIEHEQNSIIELENIN</sequence>
<feature type="transmembrane region" description="Helical" evidence="1">
    <location>
        <begin position="93"/>
        <end position="112"/>
    </location>
</feature>
<keyword evidence="1" id="KW-0812">Transmembrane</keyword>
<feature type="transmembrane region" description="Helical" evidence="1">
    <location>
        <begin position="69"/>
        <end position="87"/>
    </location>
</feature>
<name>A0A0M1LU70_CLOBO</name>
<evidence type="ECO:0000313" key="5">
    <source>
        <dbReference type="Proteomes" id="UP000476820"/>
    </source>
</evidence>
<dbReference type="Proteomes" id="UP000476820">
    <property type="component" value="Unassembled WGS sequence"/>
</dbReference>
<dbReference type="Proteomes" id="UP000473681">
    <property type="component" value="Unassembled WGS sequence"/>
</dbReference>